<evidence type="ECO:0000313" key="1">
    <source>
        <dbReference type="EMBL" id="KAK2941281.1"/>
    </source>
</evidence>
<dbReference type="Proteomes" id="UP001281761">
    <property type="component" value="Unassembled WGS sequence"/>
</dbReference>
<organism evidence="1 2">
    <name type="scientific">Blattamonas nauphoetae</name>
    <dbReference type="NCBI Taxonomy" id="2049346"/>
    <lineage>
        <taxon>Eukaryota</taxon>
        <taxon>Metamonada</taxon>
        <taxon>Preaxostyla</taxon>
        <taxon>Oxymonadida</taxon>
        <taxon>Blattamonas</taxon>
    </lineage>
</organism>
<name>A0ABQ9WP68_9EUKA</name>
<accession>A0ABQ9WP68</accession>
<gene>
    <name evidence="1" type="ORF">BLNAU_23817</name>
</gene>
<evidence type="ECO:0000313" key="2">
    <source>
        <dbReference type="Proteomes" id="UP001281761"/>
    </source>
</evidence>
<proteinExistence type="predicted"/>
<protein>
    <submittedName>
        <fullName evidence="1">Uncharacterized protein</fullName>
    </submittedName>
</protein>
<dbReference type="EMBL" id="JARBJD010000528">
    <property type="protein sequence ID" value="KAK2941281.1"/>
    <property type="molecule type" value="Genomic_DNA"/>
</dbReference>
<keyword evidence="2" id="KW-1185">Reference proteome</keyword>
<reference evidence="1 2" key="1">
    <citation type="journal article" date="2022" name="bioRxiv">
        <title>Genomics of Preaxostyla Flagellates Illuminates Evolutionary Transitions and the Path Towards Mitochondrial Loss.</title>
        <authorList>
            <person name="Novak L.V.F."/>
            <person name="Treitli S.C."/>
            <person name="Pyrih J."/>
            <person name="Halakuc P."/>
            <person name="Pipaliya S.V."/>
            <person name="Vacek V."/>
            <person name="Brzon O."/>
            <person name="Soukal P."/>
            <person name="Eme L."/>
            <person name="Dacks J.B."/>
            <person name="Karnkowska A."/>
            <person name="Elias M."/>
            <person name="Hampl V."/>
        </authorList>
    </citation>
    <scope>NUCLEOTIDE SEQUENCE [LARGE SCALE GENOMIC DNA]</scope>
    <source>
        <strain evidence="1">NAU3</strain>
        <tissue evidence="1">Gut</tissue>
    </source>
</reference>
<comment type="caution">
    <text evidence="1">The sequence shown here is derived from an EMBL/GenBank/DDBJ whole genome shotgun (WGS) entry which is preliminary data.</text>
</comment>
<sequence length="195" mass="21767">MSFRIPLVDDDVIIDEAGTIRITCFGDNGRIPPTWCQSVQKALIEGETHQKMKDVKNHMKFVQILGMYASGASQDASDISFLQAPCFRDTLVRLKRMMEEESPSIGFSTHSLNCSNSALLDRHWHTGVASEGDSYHPSTCATQFGRIATRLPSSGSSDSISIELSSQETLLWDDRLPRNDYEEAIRSTTRQPHTS</sequence>